<organism evidence="2 3">
    <name type="scientific">Didymella exigua CBS 183.55</name>
    <dbReference type="NCBI Taxonomy" id="1150837"/>
    <lineage>
        <taxon>Eukaryota</taxon>
        <taxon>Fungi</taxon>
        <taxon>Dikarya</taxon>
        <taxon>Ascomycota</taxon>
        <taxon>Pezizomycotina</taxon>
        <taxon>Dothideomycetes</taxon>
        <taxon>Pleosporomycetidae</taxon>
        <taxon>Pleosporales</taxon>
        <taxon>Pleosporineae</taxon>
        <taxon>Didymellaceae</taxon>
        <taxon>Didymella</taxon>
    </lineage>
</organism>
<reference evidence="2" key="1">
    <citation type="journal article" date="2020" name="Stud. Mycol.">
        <title>101 Dothideomycetes genomes: a test case for predicting lifestyles and emergence of pathogens.</title>
        <authorList>
            <person name="Haridas S."/>
            <person name="Albert R."/>
            <person name="Binder M."/>
            <person name="Bloem J."/>
            <person name="Labutti K."/>
            <person name="Salamov A."/>
            <person name="Andreopoulos B."/>
            <person name="Baker S."/>
            <person name="Barry K."/>
            <person name="Bills G."/>
            <person name="Bluhm B."/>
            <person name="Cannon C."/>
            <person name="Castanera R."/>
            <person name="Culley D."/>
            <person name="Daum C."/>
            <person name="Ezra D."/>
            <person name="Gonzalez J."/>
            <person name="Henrissat B."/>
            <person name="Kuo A."/>
            <person name="Liang C."/>
            <person name="Lipzen A."/>
            <person name="Lutzoni F."/>
            <person name="Magnuson J."/>
            <person name="Mondo S."/>
            <person name="Nolan M."/>
            <person name="Ohm R."/>
            <person name="Pangilinan J."/>
            <person name="Park H.-J."/>
            <person name="Ramirez L."/>
            <person name="Alfaro M."/>
            <person name="Sun H."/>
            <person name="Tritt A."/>
            <person name="Yoshinaga Y."/>
            <person name="Zwiers L.-H."/>
            <person name="Turgeon B."/>
            <person name="Goodwin S."/>
            <person name="Spatafora J."/>
            <person name="Crous P."/>
            <person name="Grigoriev I."/>
        </authorList>
    </citation>
    <scope>NUCLEOTIDE SEQUENCE</scope>
    <source>
        <strain evidence="2">CBS 183.55</strain>
    </source>
</reference>
<dbReference type="Gene3D" id="3.40.50.1820">
    <property type="entry name" value="alpha/beta hydrolase"/>
    <property type="match status" value="1"/>
</dbReference>
<dbReference type="SUPFAM" id="SSF53474">
    <property type="entry name" value="alpha/beta-Hydrolases"/>
    <property type="match status" value="1"/>
</dbReference>
<dbReference type="GeneID" id="54347773"/>
<gene>
    <name evidence="2" type="ORF">M421DRAFT_396638</name>
</gene>
<dbReference type="OrthoDB" id="9978720at2759"/>
<dbReference type="Proteomes" id="UP000800082">
    <property type="component" value="Unassembled WGS sequence"/>
</dbReference>
<proteinExistence type="predicted"/>
<sequence length="130" mass="14296">MLLSLSGLFATLAFARQSHHAVAETATIRTFFNVGGGYSEDGNTGYIFKDQMYVEKLSPVTPHRYRPSLIVLIHGQGQTGTNFLNKLDGGESWTSHFLDAGHTIYIVDQTFRGRSASAPRIGAQTPSTYR</sequence>
<dbReference type="AlphaFoldDB" id="A0A6A5RIR1"/>
<keyword evidence="3" id="KW-1185">Reference proteome</keyword>
<dbReference type="InterPro" id="IPR029058">
    <property type="entry name" value="AB_hydrolase_fold"/>
</dbReference>
<evidence type="ECO:0000313" key="3">
    <source>
        <dbReference type="Proteomes" id="UP000800082"/>
    </source>
</evidence>
<evidence type="ECO:0000256" key="1">
    <source>
        <dbReference type="SAM" id="SignalP"/>
    </source>
</evidence>
<accession>A0A6A5RIR1</accession>
<keyword evidence="1" id="KW-0732">Signal</keyword>
<feature type="chain" id="PRO_5025580213" description="AB hydrolase-1 domain-containing protein" evidence="1">
    <location>
        <begin position="16"/>
        <end position="130"/>
    </location>
</feature>
<evidence type="ECO:0000313" key="2">
    <source>
        <dbReference type="EMBL" id="KAF1926336.1"/>
    </source>
</evidence>
<name>A0A6A5RIR1_9PLEO</name>
<dbReference type="EMBL" id="ML978977">
    <property type="protein sequence ID" value="KAF1926336.1"/>
    <property type="molecule type" value="Genomic_DNA"/>
</dbReference>
<protein>
    <recommendedName>
        <fullName evidence="4">AB hydrolase-1 domain-containing protein</fullName>
    </recommendedName>
</protein>
<evidence type="ECO:0008006" key="4">
    <source>
        <dbReference type="Google" id="ProtNLM"/>
    </source>
</evidence>
<dbReference type="RefSeq" id="XP_033446588.1">
    <property type="nucleotide sequence ID" value="XM_033590117.1"/>
</dbReference>
<feature type="signal peptide" evidence="1">
    <location>
        <begin position="1"/>
        <end position="15"/>
    </location>
</feature>